<reference evidence="1" key="1">
    <citation type="submission" date="2018-02" db="EMBL/GenBank/DDBJ databases">
        <title>Rhizophora mucronata_Transcriptome.</title>
        <authorList>
            <person name="Meera S.P."/>
            <person name="Sreeshan A."/>
            <person name="Augustine A."/>
        </authorList>
    </citation>
    <scope>NUCLEOTIDE SEQUENCE</scope>
    <source>
        <tissue evidence="1">Leaf</tissue>
    </source>
</reference>
<proteinExistence type="predicted"/>
<sequence>MMAKKYFVQRPGLTGQFIKDNRYNSFTFTIFCQ</sequence>
<dbReference type="AlphaFoldDB" id="A0A2P2NT94"/>
<dbReference type="EMBL" id="GGEC01065234">
    <property type="protein sequence ID" value="MBX45718.1"/>
    <property type="molecule type" value="Transcribed_RNA"/>
</dbReference>
<name>A0A2P2NT94_RHIMU</name>
<organism evidence="1">
    <name type="scientific">Rhizophora mucronata</name>
    <name type="common">Asiatic mangrove</name>
    <dbReference type="NCBI Taxonomy" id="61149"/>
    <lineage>
        <taxon>Eukaryota</taxon>
        <taxon>Viridiplantae</taxon>
        <taxon>Streptophyta</taxon>
        <taxon>Embryophyta</taxon>
        <taxon>Tracheophyta</taxon>
        <taxon>Spermatophyta</taxon>
        <taxon>Magnoliopsida</taxon>
        <taxon>eudicotyledons</taxon>
        <taxon>Gunneridae</taxon>
        <taxon>Pentapetalae</taxon>
        <taxon>rosids</taxon>
        <taxon>fabids</taxon>
        <taxon>Malpighiales</taxon>
        <taxon>Rhizophoraceae</taxon>
        <taxon>Rhizophora</taxon>
    </lineage>
</organism>
<accession>A0A2P2NT94</accession>
<evidence type="ECO:0000313" key="1">
    <source>
        <dbReference type="EMBL" id="MBX45718.1"/>
    </source>
</evidence>
<protein>
    <submittedName>
        <fullName evidence="1">Uncharacterized protein</fullName>
    </submittedName>
</protein>